<evidence type="ECO:0000256" key="2">
    <source>
        <dbReference type="ARBA" id="ARBA00022722"/>
    </source>
</evidence>
<keyword evidence="2" id="KW-0540">Nuclease</keyword>
<feature type="domain" description="Reverse transcriptase/retrotransposon-derived protein RNase H-like" evidence="6">
    <location>
        <begin position="6"/>
        <end position="85"/>
    </location>
</feature>
<evidence type="ECO:0000313" key="7">
    <source>
        <dbReference type="EMBL" id="GBM03087.1"/>
    </source>
</evidence>
<comment type="caution">
    <text evidence="7">The sequence shown here is derived from an EMBL/GenBank/DDBJ whole genome shotgun (WGS) entry which is preliminary data.</text>
</comment>
<evidence type="ECO:0000259" key="6">
    <source>
        <dbReference type="Pfam" id="PF17919"/>
    </source>
</evidence>
<reference evidence="7 8" key="1">
    <citation type="journal article" date="2019" name="Sci. Rep.">
        <title>Orb-weaving spider Araneus ventricosus genome elucidates the spidroin gene catalogue.</title>
        <authorList>
            <person name="Kono N."/>
            <person name="Nakamura H."/>
            <person name="Ohtoshi R."/>
            <person name="Moran D.A.P."/>
            <person name="Shinohara A."/>
            <person name="Yoshida Y."/>
            <person name="Fujiwara M."/>
            <person name="Mori M."/>
            <person name="Tomita M."/>
            <person name="Arakawa K."/>
        </authorList>
    </citation>
    <scope>NUCLEOTIDE SEQUENCE [LARGE SCALE GENOMIC DNA]</scope>
</reference>
<dbReference type="OrthoDB" id="6433897at2759"/>
<protein>
    <recommendedName>
        <fullName evidence="6">Reverse transcriptase/retrotransposon-derived protein RNase H-like domain-containing protein</fullName>
    </recommendedName>
</protein>
<evidence type="ECO:0000256" key="1">
    <source>
        <dbReference type="ARBA" id="ARBA00022695"/>
    </source>
</evidence>
<dbReference type="Proteomes" id="UP000499080">
    <property type="component" value="Unassembled WGS sequence"/>
</dbReference>
<proteinExistence type="predicted"/>
<evidence type="ECO:0000256" key="4">
    <source>
        <dbReference type="ARBA" id="ARBA00022918"/>
    </source>
</evidence>
<keyword evidence="3" id="KW-0255">Endonuclease</keyword>
<dbReference type="Gene3D" id="3.10.20.370">
    <property type="match status" value="1"/>
</dbReference>
<dbReference type="GO" id="GO:0003964">
    <property type="term" value="F:RNA-directed DNA polymerase activity"/>
    <property type="evidence" value="ECO:0007669"/>
    <property type="project" value="UniProtKB-KW"/>
</dbReference>
<dbReference type="PANTHER" id="PTHR37984">
    <property type="entry name" value="PROTEIN CBG26694"/>
    <property type="match status" value="1"/>
</dbReference>
<gene>
    <name evidence="7" type="ORF">AVEN_14586_1</name>
</gene>
<dbReference type="InterPro" id="IPR041577">
    <property type="entry name" value="RT_RNaseH_2"/>
</dbReference>
<dbReference type="InterPro" id="IPR050951">
    <property type="entry name" value="Retrovirus_Pol_polyprotein"/>
</dbReference>
<keyword evidence="8" id="KW-1185">Reference proteome</keyword>
<organism evidence="7 8">
    <name type="scientific">Araneus ventricosus</name>
    <name type="common">Orbweaver spider</name>
    <name type="synonym">Epeira ventricosa</name>
    <dbReference type="NCBI Taxonomy" id="182803"/>
    <lineage>
        <taxon>Eukaryota</taxon>
        <taxon>Metazoa</taxon>
        <taxon>Ecdysozoa</taxon>
        <taxon>Arthropoda</taxon>
        <taxon>Chelicerata</taxon>
        <taxon>Arachnida</taxon>
        <taxon>Araneae</taxon>
        <taxon>Araneomorphae</taxon>
        <taxon>Entelegynae</taxon>
        <taxon>Araneoidea</taxon>
        <taxon>Araneidae</taxon>
        <taxon>Araneus</taxon>
    </lineage>
</organism>
<accession>A0A4Y2CH67</accession>
<dbReference type="InterPro" id="IPR043502">
    <property type="entry name" value="DNA/RNA_pol_sf"/>
</dbReference>
<keyword evidence="1" id="KW-0808">Transferase</keyword>
<evidence type="ECO:0000256" key="5">
    <source>
        <dbReference type="ARBA" id="ARBA00023268"/>
    </source>
</evidence>
<dbReference type="GO" id="GO:0004519">
    <property type="term" value="F:endonuclease activity"/>
    <property type="evidence" value="ECO:0007669"/>
    <property type="project" value="UniProtKB-KW"/>
</dbReference>
<dbReference type="SUPFAM" id="SSF56672">
    <property type="entry name" value="DNA/RNA polymerases"/>
    <property type="match status" value="1"/>
</dbReference>
<name>A0A4Y2CH67_ARAVE</name>
<keyword evidence="5" id="KW-0511">Multifunctional enzyme</keyword>
<sequence length="92" mass="10402">MTWQMTTVLYHSSANSTLAIVVDASDNAVGAALPQQVTNGWKPLAFYSKPLFPAQRRCSAYYRELLAACMAIKYFRHMVEGRSFLLFTDHKP</sequence>
<dbReference type="EMBL" id="BGPR01000186">
    <property type="protein sequence ID" value="GBM03087.1"/>
    <property type="molecule type" value="Genomic_DNA"/>
</dbReference>
<dbReference type="Pfam" id="PF17919">
    <property type="entry name" value="RT_RNaseH_2"/>
    <property type="match status" value="1"/>
</dbReference>
<evidence type="ECO:0000256" key="3">
    <source>
        <dbReference type="ARBA" id="ARBA00022759"/>
    </source>
</evidence>
<keyword evidence="1" id="KW-0548">Nucleotidyltransferase</keyword>
<dbReference type="AlphaFoldDB" id="A0A4Y2CH67"/>
<keyword evidence="4" id="KW-0695">RNA-directed DNA polymerase</keyword>
<keyword evidence="3" id="KW-0378">Hydrolase</keyword>
<dbReference type="FunFam" id="3.10.20.370:FF:000001">
    <property type="entry name" value="Retrovirus-related Pol polyprotein from transposon 17.6-like protein"/>
    <property type="match status" value="1"/>
</dbReference>
<dbReference type="PANTHER" id="PTHR37984:SF5">
    <property type="entry name" value="PROTEIN NYNRIN-LIKE"/>
    <property type="match status" value="1"/>
</dbReference>
<evidence type="ECO:0000313" key="8">
    <source>
        <dbReference type="Proteomes" id="UP000499080"/>
    </source>
</evidence>